<comment type="caution">
    <text evidence="1">The sequence shown here is derived from an EMBL/GenBank/DDBJ whole genome shotgun (WGS) entry which is preliminary data.</text>
</comment>
<dbReference type="STRING" id="477184.KYC_11858"/>
<protein>
    <submittedName>
        <fullName evidence="1">Uncharacterized protein</fullName>
    </submittedName>
</protein>
<gene>
    <name evidence="1" type="ORF">KYC_11858</name>
</gene>
<organism evidence="1 2">
    <name type="scientific">Achromobacter arsenitoxydans SY8</name>
    <dbReference type="NCBI Taxonomy" id="477184"/>
    <lineage>
        <taxon>Bacteria</taxon>
        <taxon>Pseudomonadati</taxon>
        <taxon>Pseudomonadota</taxon>
        <taxon>Betaproteobacteria</taxon>
        <taxon>Burkholderiales</taxon>
        <taxon>Alcaligenaceae</taxon>
        <taxon>Achromobacter</taxon>
    </lineage>
</organism>
<dbReference type="Proteomes" id="UP000003113">
    <property type="component" value="Unassembled WGS sequence"/>
</dbReference>
<keyword evidence="2" id="KW-1185">Reference proteome</keyword>
<evidence type="ECO:0000313" key="2">
    <source>
        <dbReference type="Proteomes" id="UP000003113"/>
    </source>
</evidence>
<dbReference type="AlphaFoldDB" id="H0F6H6"/>
<proteinExistence type="predicted"/>
<sequence length="73" mass="8171">MPSQSDQRFTFDLVGSEAPLDADVERYLALISGNLWLLHSDEARVLLNDLTESPQARLRKLEALARGKESSND</sequence>
<dbReference type="RefSeq" id="WP_008162309.1">
    <property type="nucleotide sequence ID" value="NZ_AGUF01000043.1"/>
</dbReference>
<evidence type="ECO:0000313" key="1">
    <source>
        <dbReference type="EMBL" id="EHK66148.1"/>
    </source>
</evidence>
<dbReference type="EMBL" id="AGUF01000043">
    <property type="protein sequence ID" value="EHK66148.1"/>
    <property type="molecule type" value="Genomic_DNA"/>
</dbReference>
<accession>H0F6H6</accession>
<name>H0F6H6_9BURK</name>
<reference evidence="1 2" key="1">
    <citation type="journal article" date="2012" name="J. Bacteriol.">
        <title>Genome sequence of the highly efficient arsenite-oxidizing bacterium Achromobacter arsenitoxydans SY8.</title>
        <authorList>
            <person name="Li X."/>
            <person name="Hu Y."/>
            <person name="Gong J."/>
            <person name="Lin Y."/>
            <person name="Johnstone L."/>
            <person name="Rensing C."/>
            <person name="Wang G."/>
        </authorList>
    </citation>
    <scope>NUCLEOTIDE SEQUENCE [LARGE SCALE GENOMIC DNA]</scope>
    <source>
        <strain evidence="1 2">SY8</strain>
    </source>
</reference>